<organism evidence="1 2">
    <name type="scientific">Corynebacterium suranareeae</name>
    <dbReference type="NCBI Taxonomy" id="2506452"/>
    <lineage>
        <taxon>Bacteria</taxon>
        <taxon>Bacillati</taxon>
        <taxon>Actinomycetota</taxon>
        <taxon>Actinomycetes</taxon>
        <taxon>Mycobacteriales</taxon>
        <taxon>Corynebacteriaceae</taxon>
        <taxon>Corynebacterium</taxon>
    </lineage>
</organism>
<evidence type="ECO:0000313" key="2">
    <source>
        <dbReference type="Proteomes" id="UP000218244"/>
    </source>
</evidence>
<name>A0A160PQ81_9CORY</name>
<dbReference type="EMBL" id="AP017369">
    <property type="protein sequence ID" value="BAU96119.1"/>
    <property type="molecule type" value="Genomic_DNA"/>
</dbReference>
<proteinExistence type="predicted"/>
<keyword evidence="2" id="KW-1185">Reference proteome</keyword>
<dbReference type="AlphaFoldDB" id="A0A160PQ81"/>
<sequence length="52" mass="5963">MYKIQTSSQPLHDGYDNSKLDPTSPCYCDQEYEDYLNAVLMTDHESLYPTAA</sequence>
<accession>A0A160PQ81</accession>
<dbReference type="KEGG" id="csur:N24_1857"/>
<reference evidence="1 2" key="1">
    <citation type="submission" date="2016-02" db="EMBL/GenBank/DDBJ databases">
        <title>Corynebacterium glutamicum N24 whole genome sequencing project.</title>
        <authorList>
            <person name="Matsutani M."/>
            <person name="Nangtapong N."/>
            <person name="Yakushi T."/>
            <person name="Matsushita K."/>
        </authorList>
    </citation>
    <scope>NUCLEOTIDE SEQUENCE [LARGE SCALE GENOMIC DNA]</scope>
    <source>
        <strain evidence="1 2">N24</strain>
    </source>
</reference>
<protein>
    <submittedName>
        <fullName evidence="1">Uncharacterized protein</fullName>
    </submittedName>
</protein>
<gene>
    <name evidence="1" type="ORF">N24_1857</name>
</gene>
<evidence type="ECO:0000313" key="1">
    <source>
        <dbReference type="EMBL" id="BAU96119.1"/>
    </source>
</evidence>
<dbReference type="Proteomes" id="UP000218244">
    <property type="component" value="Chromosome"/>
</dbReference>
<dbReference type="RefSeq" id="WP_096456397.1">
    <property type="nucleotide sequence ID" value="NZ_AP017369.1"/>
</dbReference>